<dbReference type="AlphaFoldDB" id="A0A0E9TBS4"/>
<name>A0A0E9TBS4_ANGAN</name>
<protein>
    <submittedName>
        <fullName evidence="1">Uncharacterized protein</fullName>
    </submittedName>
</protein>
<reference evidence="1" key="1">
    <citation type="submission" date="2014-11" db="EMBL/GenBank/DDBJ databases">
        <authorList>
            <person name="Amaro Gonzalez C."/>
        </authorList>
    </citation>
    <scope>NUCLEOTIDE SEQUENCE</scope>
</reference>
<sequence>MCGERSGTKWLPCTTQVGATHRWWLRSASLSSLL</sequence>
<evidence type="ECO:0000313" key="1">
    <source>
        <dbReference type="EMBL" id="JAH50178.1"/>
    </source>
</evidence>
<dbReference type="EMBL" id="GBXM01058399">
    <property type="protein sequence ID" value="JAH50178.1"/>
    <property type="molecule type" value="Transcribed_RNA"/>
</dbReference>
<organism evidence="1">
    <name type="scientific">Anguilla anguilla</name>
    <name type="common">European freshwater eel</name>
    <name type="synonym">Muraena anguilla</name>
    <dbReference type="NCBI Taxonomy" id="7936"/>
    <lineage>
        <taxon>Eukaryota</taxon>
        <taxon>Metazoa</taxon>
        <taxon>Chordata</taxon>
        <taxon>Craniata</taxon>
        <taxon>Vertebrata</taxon>
        <taxon>Euteleostomi</taxon>
        <taxon>Actinopterygii</taxon>
        <taxon>Neopterygii</taxon>
        <taxon>Teleostei</taxon>
        <taxon>Anguilliformes</taxon>
        <taxon>Anguillidae</taxon>
        <taxon>Anguilla</taxon>
    </lineage>
</organism>
<proteinExistence type="predicted"/>
<accession>A0A0E9TBS4</accession>
<reference evidence="1" key="2">
    <citation type="journal article" date="2015" name="Fish Shellfish Immunol.">
        <title>Early steps in the European eel (Anguilla anguilla)-Vibrio vulnificus interaction in the gills: Role of the RtxA13 toxin.</title>
        <authorList>
            <person name="Callol A."/>
            <person name="Pajuelo D."/>
            <person name="Ebbesson L."/>
            <person name="Teles M."/>
            <person name="MacKenzie S."/>
            <person name="Amaro C."/>
        </authorList>
    </citation>
    <scope>NUCLEOTIDE SEQUENCE</scope>
</reference>